<dbReference type="Gene3D" id="3.90.550.10">
    <property type="entry name" value="Spore Coat Polysaccharide Biosynthesis Protein SpsA, Chain A"/>
    <property type="match status" value="1"/>
</dbReference>
<keyword evidence="4" id="KW-1185">Reference proteome</keyword>
<dbReference type="PANTHER" id="PTHR22916">
    <property type="entry name" value="GLYCOSYLTRANSFERASE"/>
    <property type="match status" value="1"/>
</dbReference>
<dbReference type="SUPFAM" id="SSF53448">
    <property type="entry name" value="Nucleotide-diphospho-sugar transferases"/>
    <property type="match status" value="1"/>
</dbReference>
<protein>
    <submittedName>
        <fullName evidence="3">Glycosyltransferase family 2 protein</fullName>
    </submittedName>
</protein>
<comment type="caution">
    <text evidence="3">The sequence shown here is derived from an EMBL/GenBank/DDBJ whole genome shotgun (WGS) entry which is preliminary data.</text>
</comment>
<evidence type="ECO:0000259" key="2">
    <source>
        <dbReference type="Pfam" id="PF00535"/>
    </source>
</evidence>
<dbReference type="InterPro" id="IPR029044">
    <property type="entry name" value="Nucleotide-diphossugar_trans"/>
</dbReference>
<organism evidence="3 4">
    <name type="scientific">Bacillus changyiensis</name>
    <dbReference type="NCBI Taxonomy" id="3004103"/>
    <lineage>
        <taxon>Bacteria</taxon>
        <taxon>Bacillati</taxon>
        <taxon>Bacillota</taxon>
        <taxon>Bacilli</taxon>
        <taxon>Bacillales</taxon>
        <taxon>Bacillaceae</taxon>
        <taxon>Bacillus</taxon>
    </lineage>
</organism>
<dbReference type="Proteomes" id="UP001211894">
    <property type="component" value="Unassembled WGS sequence"/>
</dbReference>
<proteinExistence type="inferred from homology"/>
<evidence type="ECO:0000313" key="4">
    <source>
        <dbReference type="Proteomes" id="UP001211894"/>
    </source>
</evidence>
<comment type="similarity">
    <text evidence="1">Belongs to the glycosyltransferase 2 family.</text>
</comment>
<evidence type="ECO:0000313" key="3">
    <source>
        <dbReference type="EMBL" id="MDA7025485.1"/>
    </source>
</evidence>
<feature type="domain" description="Glycosyltransferase 2-like" evidence="2">
    <location>
        <begin position="9"/>
        <end position="136"/>
    </location>
</feature>
<dbReference type="RefSeq" id="WP_271339336.1">
    <property type="nucleotide sequence ID" value="NZ_JAQKAB010000001.1"/>
</dbReference>
<dbReference type="InterPro" id="IPR001173">
    <property type="entry name" value="Glyco_trans_2-like"/>
</dbReference>
<sequence>MSNDKYKLSVVVLVYNTESYLRECLDSLVNQTLKEIEIIIVNDESPDDSHLIIDEYKCYHNVKVINQKNSGGAIAGNNGLHHASGEFVTVMDSDDIVPLNAYEKMYNEAKKTEADIVIGRPNILIDGVQKEILYKKEREVWKENRIIDDIKDFLDIFYDGFYWNKIFKRSLMFEHDCFMPPKMLYADRPMVHKAFLNANRIAIITDLVYLWRKRGEEATQKSITQLNGDLNNFLDRMESIDYQLGYFEEFGDPELTNEFLKRNIERIFFPIQNVAFSKKFRDVYYEKTKEFLLRIEDVYENDIGILNNLYIYFILNDLREELMYFVAANPKGEIIEENNRYYWALPFFRNEELLIPDELFEIKVLKKDFIKIENISVDHDAVHIEHLDLPEIFKDDVTIEISFESRHDTDKKRSFDLMKNDQGLFSVTIPLTCFENESTGLYDIYLIFNYKDKQEKFRISKKNLISYKKSEMSFKEDFKFYFTPKGHLSLKLMNFSVSSIQFKQNQLTLLTNKPLDSGAVFYLKNRLTKEKIFLVQKSSCEYEILWDHFFDEYMTYDFYFVLRKKHYRLSEEKYAGDFGLKVKRGRQMIQLYKTKKNNLSIHGG</sequence>
<dbReference type="PANTHER" id="PTHR22916:SF3">
    <property type="entry name" value="UDP-GLCNAC:BETAGAL BETA-1,3-N-ACETYLGLUCOSAMINYLTRANSFERASE-LIKE PROTEIN 1"/>
    <property type="match status" value="1"/>
</dbReference>
<accession>A0ABT4WZM6</accession>
<reference evidence="3 4" key="1">
    <citation type="submission" date="2023-01" db="EMBL/GenBank/DDBJ databases">
        <title>Bacillus changyiensis sp. nov., isolated from a coastal deposit.</title>
        <authorList>
            <person name="Xiao G."/>
            <person name="Lai Q."/>
            <person name="Hu Z."/>
            <person name="Shao Z."/>
        </authorList>
    </citation>
    <scope>NUCLEOTIDE SEQUENCE [LARGE SCALE GENOMIC DNA]</scope>
    <source>
        <strain evidence="3 4">CLL-7-23</strain>
    </source>
</reference>
<dbReference type="EMBL" id="JAQKAB010000001">
    <property type="protein sequence ID" value="MDA7025485.1"/>
    <property type="molecule type" value="Genomic_DNA"/>
</dbReference>
<gene>
    <name evidence="3" type="ORF">PJ311_02530</name>
</gene>
<dbReference type="CDD" id="cd00761">
    <property type="entry name" value="Glyco_tranf_GTA_type"/>
    <property type="match status" value="1"/>
</dbReference>
<name>A0ABT4WZM6_9BACI</name>
<dbReference type="Pfam" id="PF00535">
    <property type="entry name" value="Glycos_transf_2"/>
    <property type="match status" value="1"/>
</dbReference>
<evidence type="ECO:0000256" key="1">
    <source>
        <dbReference type="ARBA" id="ARBA00006739"/>
    </source>
</evidence>